<dbReference type="PANTHER" id="PTHR30204">
    <property type="entry name" value="REDOX-CYCLING DRUG-SENSING TRANSCRIPTIONAL ACTIVATOR SOXR"/>
    <property type="match status" value="1"/>
</dbReference>
<keyword evidence="1" id="KW-0678">Repressor</keyword>
<protein>
    <submittedName>
        <fullName evidence="7">Transcriptional regulator, MerR family</fullName>
    </submittedName>
</protein>
<evidence type="ECO:0000256" key="1">
    <source>
        <dbReference type="ARBA" id="ARBA00022491"/>
    </source>
</evidence>
<gene>
    <name evidence="7" type="ordered locus">Dhaf_2028</name>
</gene>
<dbReference type="Proteomes" id="UP000007726">
    <property type="component" value="Chromosome"/>
</dbReference>
<dbReference type="HOGENOM" id="CLU_079903_1_0_9"/>
<dbReference type="InterPro" id="IPR009061">
    <property type="entry name" value="DNA-bd_dom_put_sf"/>
</dbReference>
<dbReference type="CDD" id="cd00592">
    <property type="entry name" value="HTH_MerR-like"/>
    <property type="match status" value="1"/>
</dbReference>
<dbReference type="KEGG" id="dhd:Dhaf_2028"/>
<evidence type="ECO:0000256" key="4">
    <source>
        <dbReference type="ARBA" id="ARBA00023163"/>
    </source>
</evidence>
<name>B8FRF0_DESHD</name>
<reference evidence="7 8" key="1">
    <citation type="journal article" date="2012" name="BMC Microbiol.">
        <title>Genome sequence of Desulfitobacterium hafniense DCB-2, a Gram-positive anaerobe capable of dehalogenation and metal reduction.</title>
        <authorList>
            <person name="Kim S.H."/>
            <person name="Harzman C."/>
            <person name="Davis J.K."/>
            <person name="Hutcheson R."/>
            <person name="Broderick J.B."/>
            <person name="Marsh T.L."/>
            <person name="Tiedje J.M."/>
        </authorList>
    </citation>
    <scope>NUCLEOTIDE SEQUENCE [LARGE SCALE GENOMIC DNA]</scope>
    <source>
        <strain evidence="8">DSM 10664 / DCB-2</strain>
    </source>
</reference>
<evidence type="ECO:0000259" key="6">
    <source>
        <dbReference type="PROSITE" id="PS50937"/>
    </source>
</evidence>
<keyword evidence="3" id="KW-0238">DNA-binding</keyword>
<organism evidence="7 8">
    <name type="scientific">Desulfitobacterium hafniense (strain DSM 10664 / DCB-2)</name>
    <dbReference type="NCBI Taxonomy" id="272564"/>
    <lineage>
        <taxon>Bacteria</taxon>
        <taxon>Bacillati</taxon>
        <taxon>Bacillota</taxon>
        <taxon>Clostridia</taxon>
        <taxon>Eubacteriales</taxon>
        <taxon>Desulfitobacteriaceae</taxon>
        <taxon>Desulfitobacterium</taxon>
    </lineage>
</organism>
<dbReference type="Gene3D" id="1.10.1660.10">
    <property type="match status" value="1"/>
</dbReference>
<feature type="coiled-coil region" evidence="5">
    <location>
        <begin position="94"/>
        <end position="128"/>
    </location>
</feature>
<dbReference type="InterPro" id="IPR047057">
    <property type="entry name" value="MerR_fam"/>
</dbReference>
<dbReference type="InterPro" id="IPR000551">
    <property type="entry name" value="MerR-type_HTH_dom"/>
</dbReference>
<keyword evidence="2" id="KW-0805">Transcription regulation</keyword>
<dbReference type="SUPFAM" id="SSF46955">
    <property type="entry name" value="Putative DNA-binding domain"/>
    <property type="match status" value="1"/>
</dbReference>
<sequence>MVQKQIKIGDFVKLTGSTLKTVLYYHKVGLLPEPERSPGGYRLYGAAELGRMQSIKHLKALGLDLKQVKDILKDKANSSANDQADAQTKDRTLQEVLESLRLDLLREIKSLEERLSRVEELLSEKQGSLDEAIGEAMSFQVITGILRPEQVEDYARTNPELLAEQRKVFALLDDFAWGGEYRETLRALAEYFQEQPEHYQKALAWGVRLSNLAQMAEDDPDVENLAREATDFIKSIPRLQTLLCGGPWLKEPQAGLYKEMVAGDFMPARLKHMELFQKYLQEN</sequence>
<evidence type="ECO:0000256" key="2">
    <source>
        <dbReference type="ARBA" id="ARBA00023015"/>
    </source>
</evidence>
<dbReference type="EMBL" id="CP001336">
    <property type="protein sequence ID" value="ACL20065.1"/>
    <property type="molecule type" value="Genomic_DNA"/>
</dbReference>
<evidence type="ECO:0000313" key="7">
    <source>
        <dbReference type="EMBL" id="ACL20065.1"/>
    </source>
</evidence>
<proteinExistence type="predicted"/>
<accession>B8FRF0</accession>
<evidence type="ECO:0000313" key="8">
    <source>
        <dbReference type="Proteomes" id="UP000007726"/>
    </source>
</evidence>
<dbReference type="GO" id="GO:0003700">
    <property type="term" value="F:DNA-binding transcription factor activity"/>
    <property type="evidence" value="ECO:0007669"/>
    <property type="project" value="InterPro"/>
</dbReference>
<dbReference type="PRINTS" id="PR00040">
    <property type="entry name" value="HTHMERR"/>
</dbReference>
<feature type="domain" description="HTH merR-type" evidence="6">
    <location>
        <begin position="5"/>
        <end position="74"/>
    </location>
</feature>
<evidence type="ECO:0000256" key="3">
    <source>
        <dbReference type="ARBA" id="ARBA00023125"/>
    </source>
</evidence>
<keyword evidence="4" id="KW-0804">Transcription</keyword>
<dbReference type="AlphaFoldDB" id="B8FRF0"/>
<evidence type="ECO:0000256" key="5">
    <source>
        <dbReference type="SAM" id="Coils"/>
    </source>
</evidence>
<dbReference type="SMART" id="SM00422">
    <property type="entry name" value="HTH_MERR"/>
    <property type="match status" value="1"/>
</dbReference>
<keyword evidence="5" id="KW-0175">Coiled coil</keyword>
<dbReference type="PROSITE" id="PS50937">
    <property type="entry name" value="HTH_MERR_2"/>
    <property type="match status" value="1"/>
</dbReference>
<dbReference type="RefSeq" id="WP_015943795.1">
    <property type="nucleotide sequence ID" value="NC_011830.1"/>
</dbReference>
<dbReference type="Pfam" id="PF13411">
    <property type="entry name" value="MerR_1"/>
    <property type="match status" value="1"/>
</dbReference>
<dbReference type="GO" id="GO:0003677">
    <property type="term" value="F:DNA binding"/>
    <property type="evidence" value="ECO:0007669"/>
    <property type="project" value="UniProtKB-KW"/>
</dbReference>
<dbReference type="PANTHER" id="PTHR30204:SF69">
    <property type="entry name" value="MERR-FAMILY TRANSCRIPTIONAL REGULATOR"/>
    <property type="match status" value="1"/>
</dbReference>